<keyword evidence="8" id="KW-1185">Reference proteome</keyword>
<dbReference type="EC" id="2.7.13.3" evidence="2"/>
<evidence type="ECO:0000259" key="6">
    <source>
        <dbReference type="PROSITE" id="PS50112"/>
    </source>
</evidence>
<dbReference type="InterPro" id="IPR036097">
    <property type="entry name" value="HisK_dim/P_sf"/>
</dbReference>
<gene>
    <name evidence="7" type="ORF">NNL38_18900</name>
</gene>
<feature type="domain" description="PAS" evidence="6">
    <location>
        <begin position="314"/>
        <end position="356"/>
    </location>
</feature>
<feature type="domain" description="Histidine kinase" evidence="5">
    <location>
        <begin position="479"/>
        <end position="696"/>
    </location>
</feature>
<dbReference type="SMART" id="SM00091">
    <property type="entry name" value="PAS"/>
    <property type="match status" value="1"/>
</dbReference>
<dbReference type="PANTHER" id="PTHR43065">
    <property type="entry name" value="SENSOR HISTIDINE KINASE"/>
    <property type="match status" value="1"/>
</dbReference>
<dbReference type="InterPro" id="IPR005467">
    <property type="entry name" value="His_kinase_dom"/>
</dbReference>
<dbReference type="Gene3D" id="3.30.565.10">
    <property type="entry name" value="Histidine kinase-like ATPase, C-terminal domain"/>
    <property type="match status" value="1"/>
</dbReference>
<dbReference type="RefSeq" id="WP_255391994.1">
    <property type="nucleotide sequence ID" value="NZ_CP101509.1"/>
</dbReference>
<dbReference type="PANTHER" id="PTHR43065:SF42">
    <property type="entry name" value="TWO-COMPONENT SENSOR PPRA"/>
    <property type="match status" value="1"/>
</dbReference>
<proteinExistence type="predicted"/>
<dbReference type="SUPFAM" id="SSF55785">
    <property type="entry name" value="PYP-like sensor domain (PAS domain)"/>
    <property type="match status" value="1"/>
</dbReference>
<dbReference type="EMBL" id="CP101509">
    <property type="protein sequence ID" value="UTV30632.1"/>
    <property type="molecule type" value="Genomic_DNA"/>
</dbReference>
<organism evidence="7 8">
    <name type="scientific">Photobacterium atrarenae</name>
    <dbReference type="NCBI Taxonomy" id="865757"/>
    <lineage>
        <taxon>Bacteria</taxon>
        <taxon>Pseudomonadati</taxon>
        <taxon>Pseudomonadota</taxon>
        <taxon>Gammaproteobacteria</taxon>
        <taxon>Vibrionales</taxon>
        <taxon>Vibrionaceae</taxon>
        <taxon>Photobacterium</taxon>
    </lineage>
</organism>
<dbReference type="Pfam" id="PF02518">
    <property type="entry name" value="HATPase_c"/>
    <property type="match status" value="1"/>
</dbReference>
<dbReference type="NCBIfam" id="TIGR00229">
    <property type="entry name" value="sensory_box"/>
    <property type="match status" value="1"/>
</dbReference>
<dbReference type="InterPro" id="IPR036890">
    <property type="entry name" value="HATPase_C_sf"/>
</dbReference>
<keyword evidence="3" id="KW-0597">Phosphoprotein</keyword>
<name>A0ABY5GN20_9GAMM</name>
<keyword evidence="4" id="KW-0472">Membrane</keyword>
<keyword evidence="7" id="KW-0547">Nucleotide-binding</keyword>
<evidence type="ECO:0000259" key="5">
    <source>
        <dbReference type="PROSITE" id="PS50109"/>
    </source>
</evidence>
<dbReference type="PROSITE" id="PS50112">
    <property type="entry name" value="PAS"/>
    <property type="match status" value="1"/>
</dbReference>
<reference evidence="7" key="1">
    <citation type="submission" date="2022-07" db="EMBL/GenBank/DDBJ databases">
        <title>Genome sequencing of Photobacterium atrarenae GJH2-4.</title>
        <authorList>
            <person name="Park S.-J."/>
        </authorList>
    </citation>
    <scope>NUCLEOTIDE SEQUENCE</scope>
    <source>
        <strain evidence="7">GJH2-4</strain>
    </source>
</reference>
<dbReference type="PRINTS" id="PR00344">
    <property type="entry name" value="BCTRLSENSOR"/>
</dbReference>
<dbReference type="GO" id="GO:0005524">
    <property type="term" value="F:ATP binding"/>
    <property type="evidence" value="ECO:0007669"/>
    <property type="project" value="UniProtKB-KW"/>
</dbReference>
<dbReference type="PIRSF" id="PIRSF036431">
    <property type="entry name" value="STHK_DctB"/>
    <property type="match status" value="1"/>
</dbReference>
<dbReference type="PROSITE" id="PS50109">
    <property type="entry name" value="HIS_KIN"/>
    <property type="match status" value="1"/>
</dbReference>
<evidence type="ECO:0000313" key="8">
    <source>
        <dbReference type="Proteomes" id="UP001057998"/>
    </source>
</evidence>
<dbReference type="InterPro" id="IPR017055">
    <property type="entry name" value="Sig_transdc_His_kinase_DctB"/>
</dbReference>
<evidence type="ECO:0000256" key="2">
    <source>
        <dbReference type="ARBA" id="ARBA00012438"/>
    </source>
</evidence>
<dbReference type="SUPFAM" id="SSF55874">
    <property type="entry name" value="ATPase domain of HSP90 chaperone/DNA topoisomerase II/histidine kinase"/>
    <property type="match status" value="1"/>
</dbReference>
<evidence type="ECO:0000313" key="7">
    <source>
        <dbReference type="EMBL" id="UTV30632.1"/>
    </source>
</evidence>
<dbReference type="InterPro" id="IPR004358">
    <property type="entry name" value="Sig_transdc_His_kin-like_C"/>
</dbReference>
<evidence type="ECO:0000256" key="4">
    <source>
        <dbReference type="SAM" id="Phobius"/>
    </source>
</evidence>
<dbReference type="InterPro" id="IPR035965">
    <property type="entry name" value="PAS-like_dom_sf"/>
</dbReference>
<evidence type="ECO:0000256" key="1">
    <source>
        <dbReference type="ARBA" id="ARBA00000085"/>
    </source>
</evidence>
<dbReference type="InterPro" id="IPR003661">
    <property type="entry name" value="HisK_dim/P_dom"/>
</dbReference>
<dbReference type="InterPro" id="IPR003594">
    <property type="entry name" value="HATPase_dom"/>
</dbReference>
<dbReference type="CDD" id="cd00082">
    <property type="entry name" value="HisKA"/>
    <property type="match status" value="1"/>
</dbReference>
<dbReference type="Pfam" id="PF13426">
    <property type="entry name" value="PAS_9"/>
    <property type="match status" value="1"/>
</dbReference>
<comment type="catalytic activity">
    <reaction evidence="1">
        <text>ATP + protein L-histidine = ADP + protein N-phospho-L-histidine.</text>
        <dbReference type="EC" id="2.7.13.3"/>
    </reaction>
</comment>
<protein>
    <recommendedName>
        <fullName evidence="2">histidine kinase</fullName>
        <ecNumber evidence="2">2.7.13.3</ecNumber>
    </recommendedName>
</protein>
<dbReference type="CDD" id="cd00130">
    <property type="entry name" value="PAS"/>
    <property type="match status" value="1"/>
</dbReference>
<sequence>MMLSRRIKMWLAALAVVLLMAAGIKATRELCRQWLLETAQSAGEDRLLSYVGDIRRALQRYHYLPYLVAEHQDSRRLLAGEQQVQAQVEPYLAQLDKAANTKGWYILTAQGELVAASQQPDNWVADDGRLIADKLRQQGGDVVTLSKMVDGQARYFLAAPVYTPAGIIGIAVVKVGLSTLTESWLAENELVLISDPGHTFFLSSSHRFSAAWLNEQAKSWSNDPIQAIRLYSGTELATWQLGQAPYLVQTVELDDLRWKLYYLTPLTELNKAVAWVGTSAAIVLLSLLALGLFVVERRQKLRSKQQLQQLVAESEARLRRMFSKTHVGLMLVDSRGKISEINPTAMRYFSLSPSMIHHIVAWQLFETHTGNSTVMLLLKNLTKQQEWGEISGVEAMAQRSDGSRFPVLFSLSALPWYGEKQSLITVIDISKRKKAENALRAANESLELRVQERTEALQAAQAELVQSSKMAALGRMSSAITHELNQPLTGLKTLLSSNELLIERGETQLLMANTKLVNTLLDRMASMTSQLKTFAFNRPEQLQPTSLPDVLQQVLRIHQHRLENVQVRIRVPAQLPAVLGEPQRLMQVLGNLISNALDAMTGTTSPSLVVAATEQDEQVVIQVTDNGTGISEAKLGSIFEPFQTSKKMGEGLGLGLSITANSVRDMQGSIIAANNIDDQGARSPGMTFTVVLQRALAADLERAPVDQLVEAETGPARPLD</sequence>
<evidence type="ECO:0000256" key="3">
    <source>
        <dbReference type="ARBA" id="ARBA00022553"/>
    </source>
</evidence>
<accession>A0ABY5GN20</accession>
<dbReference type="SMART" id="SM00387">
    <property type="entry name" value="HATPase_c"/>
    <property type="match status" value="1"/>
</dbReference>
<dbReference type="Gene3D" id="1.10.287.130">
    <property type="match status" value="1"/>
</dbReference>
<dbReference type="SUPFAM" id="SSF47384">
    <property type="entry name" value="Homodimeric domain of signal transducing histidine kinase"/>
    <property type="match status" value="1"/>
</dbReference>
<keyword evidence="4" id="KW-0812">Transmembrane</keyword>
<keyword evidence="4" id="KW-1133">Transmembrane helix</keyword>
<feature type="transmembrane region" description="Helical" evidence="4">
    <location>
        <begin position="272"/>
        <end position="295"/>
    </location>
</feature>
<dbReference type="Gene3D" id="3.30.450.20">
    <property type="entry name" value="PAS domain"/>
    <property type="match status" value="2"/>
</dbReference>
<dbReference type="InterPro" id="IPR000014">
    <property type="entry name" value="PAS"/>
</dbReference>
<dbReference type="Proteomes" id="UP001057998">
    <property type="component" value="Chromosome 2"/>
</dbReference>
<keyword evidence="7" id="KW-0067">ATP-binding</keyword>